<accession>A0AA40FVM4</accession>
<feature type="region of interest" description="Disordered" evidence="1">
    <location>
        <begin position="21"/>
        <end position="59"/>
    </location>
</feature>
<proteinExistence type="predicted"/>
<dbReference type="EMBL" id="JAHYIQ010000014">
    <property type="protein sequence ID" value="KAK1126213.1"/>
    <property type="molecule type" value="Genomic_DNA"/>
</dbReference>
<evidence type="ECO:0000313" key="3">
    <source>
        <dbReference type="Proteomes" id="UP001177670"/>
    </source>
</evidence>
<name>A0AA40FVM4_9HYME</name>
<reference evidence="2" key="1">
    <citation type="submission" date="2021-10" db="EMBL/GenBank/DDBJ databases">
        <title>Melipona bicolor Genome sequencing and assembly.</title>
        <authorList>
            <person name="Araujo N.S."/>
            <person name="Arias M.C."/>
        </authorList>
    </citation>
    <scope>NUCLEOTIDE SEQUENCE</scope>
    <source>
        <strain evidence="2">USP_2M_L1-L4_2017</strain>
        <tissue evidence="2">Whole body</tissue>
    </source>
</reference>
<protein>
    <submittedName>
        <fullName evidence="2">Uncharacterized protein</fullName>
    </submittedName>
</protein>
<keyword evidence="3" id="KW-1185">Reference proteome</keyword>
<comment type="caution">
    <text evidence="2">The sequence shown here is derived from an EMBL/GenBank/DDBJ whole genome shotgun (WGS) entry which is preliminary data.</text>
</comment>
<organism evidence="2 3">
    <name type="scientific">Melipona bicolor</name>
    <dbReference type="NCBI Taxonomy" id="60889"/>
    <lineage>
        <taxon>Eukaryota</taxon>
        <taxon>Metazoa</taxon>
        <taxon>Ecdysozoa</taxon>
        <taxon>Arthropoda</taxon>
        <taxon>Hexapoda</taxon>
        <taxon>Insecta</taxon>
        <taxon>Pterygota</taxon>
        <taxon>Neoptera</taxon>
        <taxon>Endopterygota</taxon>
        <taxon>Hymenoptera</taxon>
        <taxon>Apocrita</taxon>
        <taxon>Aculeata</taxon>
        <taxon>Apoidea</taxon>
        <taxon>Anthophila</taxon>
        <taxon>Apidae</taxon>
        <taxon>Melipona</taxon>
    </lineage>
</organism>
<evidence type="ECO:0000313" key="2">
    <source>
        <dbReference type="EMBL" id="KAK1126213.1"/>
    </source>
</evidence>
<sequence length="113" mass="12599">MDDVGDEPCVVNESIKDRRGSAKRWIGAAATETETEEQQSAGRRRDAVEDDDVREDRKRGGVHWQWLIAAGAMLATYKNARRRAFAAFYAIPNSKQQKRSVAAAPRRHLGSGT</sequence>
<gene>
    <name evidence="2" type="ORF">K0M31_004846</name>
</gene>
<evidence type="ECO:0000256" key="1">
    <source>
        <dbReference type="SAM" id="MobiDB-lite"/>
    </source>
</evidence>
<dbReference type="Proteomes" id="UP001177670">
    <property type="component" value="Unassembled WGS sequence"/>
</dbReference>
<feature type="region of interest" description="Disordered" evidence="1">
    <location>
        <begin position="93"/>
        <end position="113"/>
    </location>
</feature>
<dbReference type="AlphaFoldDB" id="A0AA40FVM4"/>